<dbReference type="RefSeq" id="WP_105039425.1">
    <property type="nucleotide sequence ID" value="NZ_PPSL01000003.1"/>
</dbReference>
<dbReference type="InterPro" id="IPR052557">
    <property type="entry name" value="CAP/Cytokinesis_protein"/>
</dbReference>
<comment type="caution">
    <text evidence="2">The sequence shown here is derived from an EMBL/GenBank/DDBJ whole genome shotgun (WGS) entry which is preliminary data.</text>
</comment>
<dbReference type="GO" id="GO:0005737">
    <property type="term" value="C:cytoplasm"/>
    <property type="evidence" value="ECO:0007669"/>
    <property type="project" value="TreeGrafter"/>
</dbReference>
<dbReference type="Gene3D" id="3.10.620.30">
    <property type="match status" value="1"/>
</dbReference>
<organism evidence="2 3">
    <name type="scientific">Flavipsychrobacter stenotrophus</name>
    <dbReference type="NCBI Taxonomy" id="2077091"/>
    <lineage>
        <taxon>Bacteria</taxon>
        <taxon>Pseudomonadati</taxon>
        <taxon>Bacteroidota</taxon>
        <taxon>Chitinophagia</taxon>
        <taxon>Chitinophagales</taxon>
        <taxon>Chitinophagaceae</taxon>
        <taxon>Flavipsychrobacter</taxon>
    </lineage>
</organism>
<protein>
    <recommendedName>
        <fullName evidence="1">Transglutaminase-like domain-containing protein</fullName>
    </recommendedName>
</protein>
<dbReference type="PANTHER" id="PTHR46333">
    <property type="entry name" value="CYTOKINESIS PROTEIN 3"/>
    <property type="match status" value="1"/>
</dbReference>
<accession>A0A2S7SVQ1</accession>
<sequence length="648" mass="74607">MRTLLLSLLFLLPVTLFGQIKVDTVVGVSMARGGKDYKSVAHALCDGLQGDQLKANAIYNWITHTIKYDVKKVQSGKIKPDKIETVMKTHIAVCDGYAKVFTAMCNEVGLKAVNVDGYAKDWIFDNGDQLTIPRHLWSAVLVSAQWQLVDPTWGAGHLVQAPTVMRKIINKVTFKKVTYAKKLKFEFKYDPQYFMQDPETFRLKHLPADPYWQLTDTAMPLSVFEAGDSAILAFNKISETRQNSSELMRISTLDEDSVKYESSDRAYTFNERFPVALALKQTARVDADVARVLKEKDPEKGQEMWKDAEKALKIAEAHIKEQKKFFPDQYNILKKKNRTKNIDAKQYMMQIKTDDKKLAAQSNKYQRNAVTKANKVVKKYNQTQQRKRGLNPKKINNLEPAKTQKSAKSPEMLAISDSISAREKRIDSLDKDLEQRALVINNYKEMNKLRLDSLATCLVLSDSFLMGEAKARLQMHDNYDDEVIKWSSLYKTEKYKVADTLHKYYVTYYDTIVIRSEERQKVKAMQLDAYKKNISDIEKYAKWNTSDTAITDKYADVVNTYIERIDSNCKEMLETTAYIKGNKKLFYSLEKLYKRQLVIVGYMSNVEEIRKKLELGTILAKQSMDVNENKQQATSVKGAIKRMEKVYK</sequence>
<dbReference type="SMART" id="SM00460">
    <property type="entry name" value="TGc"/>
    <property type="match status" value="1"/>
</dbReference>
<proteinExistence type="predicted"/>
<dbReference type="InterPro" id="IPR002931">
    <property type="entry name" value="Transglutaminase-like"/>
</dbReference>
<evidence type="ECO:0000313" key="3">
    <source>
        <dbReference type="Proteomes" id="UP000239872"/>
    </source>
</evidence>
<keyword evidence="3" id="KW-1185">Reference proteome</keyword>
<dbReference type="InterPro" id="IPR038765">
    <property type="entry name" value="Papain-like_cys_pep_sf"/>
</dbReference>
<dbReference type="PANTHER" id="PTHR46333:SF2">
    <property type="entry name" value="CYTOKINESIS PROTEIN 3"/>
    <property type="match status" value="1"/>
</dbReference>
<name>A0A2S7SVQ1_9BACT</name>
<feature type="domain" description="Transglutaminase-like" evidence="1">
    <location>
        <begin position="86"/>
        <end position="153"/>
    </location>
</feature>
<reference evidence="2 3" key="1">
    <citation type="submission" date="2018-01" db="EMBL/GenBank/DDBJ databases">
        <title>A novel member of the phylum Bacteroidetes isolated from glacier ice.</title>
        <authorList>
            <person name="Liu Q."/>
            <person name="Xin Y.-H."/>
        </authorList>
    </citation>
    <scope>NUCLEOTIDE SEQUENCE [LARGE SCALE GENOMIC DNA]</scope>
    <source>
        <strain evidence="2 3">RB1R16</strain>
    </source>
</reference>
<evidence type="ECO:0000313" key="2">
    <source>
        <dbReference type="EMBL" id="PQJ10697.1"/>
    </source>
</evidence>
<dbReference type="Proteomes" id="UP000239872">
    <property type="component" value="Unassembled WGS sequence"/>
</dbReference>
<dbReference type="AlphaFoldDB" id="A0A2S7SVQ1"/>
<dbReference type="EMBL" id="PPSL01000003">
    <property type="protein sequence ID" value="PQJ10697.1"/>
    <property type="molecule type" value="Genomic_DNA"/>
</dbReference>
<dbReference type="Pfam" id="PF01841">
    <property type="entry name" value="Transglut_core"/>
    <property type="match status" value="1"/>
</dbReference>
<dbReference type="SUPFAM" id="SSF54001">
    <property type="entry name" value="Cysteine proteinases"/>
    <property type="match status" value="1"/>
</dbReference>
<dbReference type="OrthoDB" id="9788327at2"/>
<evidence type="ECO:0000259" key="1">
    <source>
        <dbReference type="SMART" id="SM00460"/>
    </source>
</evidence>
<gene>
    <name evidence="2" type="ORF">CJD36_012045</name>
</gene>